<comment type="caution">
    <text evidence="2">The sequence shown here is derived from an EMBL/GenBank/DDBJ whole genome shotgun (WGS) entry which is preliminary data.</text>
</comment>
<keyword evidence="3" id="KW-1185">Reference proteome</keyword>
<proteinExistence type="predicted"/>
<organism evidence="2 3">
    <name type="scientific">Liparis tanakae</name>
    <name type="common">Tanaka's snailfish</name>
    <dbReference type="NCBI Taxonomy" id="230148"/>
    <lineage>
        <taxon>Eukaryota</taxon>
        <taxon>Metazoa</taxon>
        <taxon>Chordata</taxon>
        <taxon>Craniata</taxon>
        <taxon>Vertebrata</taxon>
        <taxon>Euteleostomi</taxon>
        <taxon>Actinopterygii</taxon>
        <taxon>Neopterygii</taxon>
        <taxon>Teleostei</taxon>
        <taxon>Neoteleostei</taxon>
        <taxon>Acanthomorphata</taxon>
        <taxon>Eupercaria</taxon>
        <taxon>Perciformes</taxon>
        <taxon>Cottioidei</taxon>
        <taxon>Cottales</taxon>
        <taxon>Liparidae</taxon>
        <taxon>Liparis</taxon>
    </lineage>
</organism>
<gene>
    <name evidence="2" type="ORF">EYF80_031870</name>
</gene>
<name>A0A4Z2GZC7_9TELE</name>
<sequence>MQWPLAQAYCSGVHGWSEGRGGEQCRKLTSSITTSPIDPTVNPLMWYQKTSVHWGPVEERAGDQRNECMGTKEESTLLHPQASPPSKSQRSFTGGRENMCPRLEVVVLRYTAKQNTWEPNMW</sequence>
<evidence type="ECO:0000313" key="2">
    <source>
        <dbReference type="EMBL" id="TNN57954.1"/>
    </source>
</evidence>
<dbReference type="AlphaFoldDB" id="A0A4Z2GZC7"/>
<feature type="region of interest" description="Disordered" evidence="1">
    <location>
        <begin position="72"/>
        <end position="96"/>
    </location>
</feature>
<dbReference type="EMBL" id="SRLO01000393">
    <property type="protein sequence ID" value="TNN57954.1"/>
    <property type="molecule type" value="Genomic_DNA"/>
</dbReference>
<protein>
    <submittedName>
        <fullName evidence="2">Uncharacterized protein</fullName>
    </submittedName>
</protein>
<reference evidence="2 3" key="1">
    <citation type="submission" date="2019-03" db="EMBL/GenBank/DDBJ databases">
        <title>First draft genome of Liparis tanakae, snailfish: a comprehensive survey of snailfish specific genes.</title>
        <authorList>
            <person name="Kim W."/>
            <person name="Song I."/>
            <person name="Jeong J.-H."/>
            <person name="Kim D."/>
            <person name="Kim S."/>
            <person name="Ryu S."/>
            <person name="Song J.Y."/>
            <person name="Lee S.K."/>
        </authorList>
    </citation>
    <scope>NUCLEOTIDE SEQUENCE [LARGE SCALE GENOMIC DNA]</scope>
    <source>
        <tissue evidence="2">Muscle</tissue>
    </source>
</reference>
<evidence type="ECO:0000256" key="1">
    <source>
        <dbReference type="SAM" id="MobiDB-lite"/>
    </source>
</evidence>
<dbReference type="Proteomes" id="UP000314294">
    <property type="component" value="Unassembled WGS sequence"/>
</dbReference>
<accession>A0A4Z2GZC7</accession>
<evidence type="ECO:0000313" key="3">
    <source>
        <dbReference type="Proteomes" id="UP000314294"/>
    </source>
</evidence>